<dbReference type="HOGENOM" id="CLU_018816_13_1_10"/>
<name>A4CNV0_ROBBH</name>
<feature type="domain" description="CusB-like barrel-sandwich hybrid" evidence="8">
    <location>
        <begin position="121"/>
        <end position="235"/>
    </location>
</feature>
<dbReference type="EMBL" id="CP001712">
    <property type="protein sequence ID" value="EAR14567.1"/>
    <property type="molecule type" value="Genomic_DNA"/>
</dbReference>
<sequence>MALAAGLLLGYFIFSGPGDAMNATGEHNHTQADADQMWTCSMHPQILQPEPGSCPICGMDLIPADSGADGLAPGQLRLTENALALADVQTIRLGDTESGNRVLTLSGTIEANEKKIATQSAYFDGRIETLSINYEGEPVRKGQRLATLYAPDLVAAQQELLTAARLKETQPQLYQAVRKKLELWKLSGERIRQIEESGEVQEYFPVFSDVSGTVSQIDVAAGDYVRKGEPLFRIADLGTVWVEFDAYENQLAALKTGQELTIRAGALEGREFRAPIQFISPILNSTTRTAVVRATIDNSGGELKPGMFVRAELEVSGEAAGEGLVVPQSAVLWTGERSIVYVKPDASRPVFEMREVHLGTALPGGYRVLDGLLPGEVVVVNGTFTLDAAAQLQGKKSMMNPESEPMGKMHDHGDMGSEDGMAANVSSGTGQPGPKLPQADQAVFREVLSAYLELKDALVASDNDKAARAAAHAAGLLKSAGEGLSGLRGDFRELGAATDVDGKRERFIGLSERMVALASGVSDLPGTLFVQFCPMADENRGAYWLSKQESIRNPYFGDAMLTCGEVRDTL</sequence>
<evidence type="ECO:0000256" key="1">
    <source>
        <dbReference type="ARBA" id="ARBA00009477"/>
    </source>
</evidence>
<evidence type="ECO:0000259" key="5">
    <source>
        <dbReference type="Pfam" id="PF11827"/>
    </source>
</evidence>
<evidence type="ECO:0000256" key="3">
    <source>
        <dbReference type="SAM" id="MobiDB-lite"/>
    </source>
</evidence>
<dbReference type="InterPro" id="IPR051909">
    <property type="entry name" value="MFP_Cation_Efflux"/>
</dbReference>
<dbReference type="Pfam" id="PF11827">
    <property type="entry name" value="DUF3347"/>
    <property type="match status" value="1"/>
</dbReference>
<feature type="domain" description="CzcB-like C-terminal circularly permuted SH3-like" evidence="10">
    <location>
        <begin position="325"/>
        <end position="386"/>
    </location>
</feature>
<dbReference type="KEGG" id="rbi:RB2501_00786"/>
<dbReference type="GO" id="GO:0046914">
    <property type="term" value="F:transition metal ion binding"/>
    <property type="evidence" value="ECO:0007669"/>
    <property type="project" value="TreeGrafter"/>
</dbReference>
<dbReference type="GO" id="GO:0060003">
    <property type="term" value="P:copper ion export"/>
    <property type="evidence" value="ECO:0007669"/>
    <property type="project" value="TreeGrafter"/>
</dbReference>
<dbReference type="Pfam" id="PF25919">
    <property type="entry name" value="BSH_CusB"/>
    <property type="match status" value="1"/>
</dbReference>
<dbReference type="PANTHER" id="PTHR30097">
    <property type="entry name" value="CATION EFFLUX SYSTEM PROTEIN CUSB"/>
    <property type="match status" value="1"/>
</dbReference>
<dbReference type="InterPro" id="IPR058790">
    <property type="entry name" value="BSH_CusB"/>
</dbReference>
<dbReference type="eggNOG" id="COG0845">
    <property type="taxonomic scope" value="Bacteria"/>
</dbReference>
<dbReference type="Pfam" id="PF25869">
    <property type="entry name" value="3HB_CusB"/>
    <property type="match status" value="1"/>
</dbReference>
<gene>
    <name evidence="11" type="ordered locus">RB2501_00786</name>
</gene>
<reference evidence="11 12" key="1">
    <citation type="journal article" date="2009" name="J. Bacteriol.">
        <title>Complete genome sequence of Robiginitalea biformata HTCC2501.</title>
        <authorList>
            <person name="Oh H.M."/>
            <person name="Giovannoni S.J."/>
            <person name="Lee K."/>
            <person name="Ferriera S."/>
            <person name="Johnson J."/>
            <person name="Cho J.C."/>
        </authorList>
    </citation>
    <scope>NUCLEOTIDE SEQUENCE [LARGE SCALE GENOMIC DNA]</scope>
    <source>
        <strain evidence="12">ATCC BAA-864 / HTCC2501 / KCTC 12146</strain>
    </source>
</reference>
<evidence type="ECO:0000259" key="6">
    <source>
        <dbReference type="Pfam" id="PF19335"/>
    </source>
</evidence>
<dbReference type="GO" id="GO:0022857">
    <property type="term" value="F:transmembrane transporter activity"/>
    <property type="evidence" value="ECO:0007669"/>
    <property type="project" value="InterPro"/>
</dbReference>
<dbReference type="Pfam" id="PF25954">
    <property type="entry name" value="Beta-barrel_RND_2"/>
    <property type="match status" value="1"/>
</dbReference>
<evidence type="ECO:0000259" key="9">
    <source>
        <dbReference type="Pfam" id="PF25954"/>
    </source>
</evidence>
<protein>
    <submittedName>
        <fullName evidence="11">Putative metal transport-related, exported protein</fullName>
    </submittedName>
</protein>
<evidence type="ECO:0000259" key="10">
    <source>
        <dbReference type="Pfam" id="PF25975"/>
    </source>
</evidence>
<dbReference type="Pfam" id="PF19335">
    <property type="entry name" value="HMBD"/>
    <property type="match status" value="1"/>
</dbReference>
<feature type="domain" description="Heavy metal binding" evidence="6">
    <location>
        <begin position="38"/>
        <end position="64"/>
    </location>
</feature>
<evidence type="ECO:0000259" key="8">
    <source>
        <dbReference type="Pfam" id="PF25919"/>
    </source>
</evidence>
<dbReference type="Gene3D" id="2.40.420.20">
    <property type="match status" value="1"/>
</dbReference>
<dbReference type="Pfam" id="PF25975">
    <property type="entry name" value="CzcB_C"/>
    <property type="match status" value="1"/>
</dbReference>
<dbReference type="PANTHER" id="PTHR30097:SF4">
    <property type="entry name" value="SLR6042 PROTEIN"/>
    <property type="match status" value="1"/>
</dbReference>
<keyword evidence="2" id="KW-0813">Transport</keyword>
<dbReference type="AlphaFoldDB" id="A4CNV0"/>
<dbReference type="InterPro" id="IPR045800">
    <property type="entry name" value="HMBD"/>
</dbReference>
<dbReference type="STRING" id="313596.RB2501_00786"/>
<dbReference type="InterPro" id="IPR058791">
    <property type="entry name" value="3HB_CusB"/>
</dbReference>
<dbReference type="GO" id="GO:0016020">
    <property type="term" value="C:membrane"/>
    <property type="evidence" value="ECO:0007669"/>
    <property type="project" value="InterPro"/>
</dbReference>
<dbReference type="NCBIfam" id="TIGR01730">
    <property type="entry name" value="RND_mfp"/>
    <property type="match status" value="1"/>
</dbReference>
<dbReference type="InterPro" id="IPR021782">
    <property type="entry name" value="DUF3347"/>
</dbReference>
<feature type="domain" description="CusB-like beta-barrel" evidence="9">
    <location>
        <begin position="239"/>
        <end position="314"/>
    </location>
</feature>
<feature type="domain" description="CusB-like three alpha-helical bundle" evidence="7">
    <location>
        <begin position="152"/>
        <end position="201"/>
    </location>
</feature>
<keyword evidence="12" id="KW-1185">Reference proteome</keyword>
<evidence type="ECO:0000256" key="4">
    <source>
        <dbReference type="SAM" id="SignalP"/>
    </source>
</evidence>
<dbReference type="InterPro" id="IPR058649">
    <property type="entry name" value="CzcB_C"/>
</dbReference>
<dbReference type="InterPro" id="IPR058792">
    <property type="entry name" value="Beta-barrel_RND_2"/>
</dbReference>
<comment type="similarity">
    <text evidence="1">Belongs to the membrane fusion protein (MFP) (TC 8.A.1) family.</text>
</comment>
<feature type="chain" id="PRO_5002666406" evidence="4">
    <location>
        <begin position="21"/>
        <end position="570"/>
    </location>
</feature>
<accession>A4CNV0</accession>
<dbReference type="Proteomes" id="UP000009049">
    <property type="component" value="Chromosome"/>
</dbReference>
<dbReference type="GO" id="GO:0015679">
    <property type="term" value="P:plasma membrane copper ion transport"/>
    <property type="evidence" value="ECO:0007669"/>
    <property type="project" value="TreeGrafter"/>
</dbReference>
<dbReference type="GO" id="GO:0030288">
    <property type="term" value="C:outer membrane-bounded periplasmic space"/>
    <property type="evidence" value="ECO:0007669"/>
    <property type="project" value="TreeGrafter"/>
</dbReference>
<proteinExistence type="inferred from homology"/>
<dbReference type="InterPro" id="IPR006143">
    <property type="entry name" value="RND_pump_MFP"/>
</dbReference>
<evidence type="ECO:0000256" key="2">
    <source>
        <dbReference type="ARBA" id="ARBA00022448"/>
    </source>
</evidence>
<feature type="signal peptide" evidence="4">
    <location>
        <begin position="1"/>
        <end position="20"/>
    </location>
</feature>
<feature type="compositionally biased region" description="Basic and acidic residues" evidence="3">
    <location>
        <begin position="405"/>
        <end position="415"/>
    </location>
</feature>
<dbReference type="FunFam" id="2.40.30.170:FF:000010">
    <property type="entry name" value="Efflux RND transporter periplasmic adaptor subunit"/>
    <property type="match status" value="1"/>
</dbReference>
<feature type="region of interest" description="Disordered" evidence="3">
    <location>
        <begin position="398"/>
        <end position="437"/>
    </location>
</feature>
<organism evidence="11 12">
    <name type="scientific">Robiginitalea biformata (strain ATCC BAA-864 / DSM 15991 / KCTC 12146 / HTCC2501)</name>
    <dbReference type="NCBI Taxonomy" id="313596"/>
    <lineage>
        <taxon>Bacteria</taxon>
        <taxon>Pseudomonadati</taxon>
        <taxon>Bacteroidota</taxon>
        <taxon>Flavobacteriia</taxon>
        <taxon>Flavobacteriales</taxon>
        <taxon>Flavobacteriaceae</taxon>
        <taxon>Robiginitalea</taxon>
    </lineage>
</organism>
<dbReference type="SUPFAM" id="SSF111369">
    <property type="entry name" value="HlyD-like secretion proteins"/>
    <property type="match status" value="1"/>
</dbReference>
<evidence type="ECO:0000259" key="7">
    <source>
        <dbReference type="Pfam" id="PF25869"/>
    </source>
</evidence>
<dbReference type="Gene3D" id="2.40.30.170">
    <property type="match status" value="1"/>
</dbReference>
<feature type="domain" description="DUF3347" evidence="5">
    <location>
        <begin position="447"/>
        <end position="522"/>
    </location>
</feature>
<evidence type="ECO:0000313" key="12">
    <source>
        <dbReference type="Proteomes" id="UP000009049"/>
    </source>
</evidence>
<evidence type="ECO:0000313" key="11">
    <source>
        <dbReference type="EMBL" id="EAR14567.1"/>
    </source>
</evidence>
<dbReference type="Gene3D" id="6.10.140.730">
    <property type="match status" value="1"/>
</dbReference>
<keyword evidence="4" id="KW-0732">Signal</keyword>